<organism evidence="1 2">
    <name type="scientific">Stanieria cyanosphaera (strain ATCC 29371 / PCC 7437)</name>
    <dbReference type="NCBI Taxonomy" id="111780"/>
    <lineage>
        <taxon>Bacteria</taxon>
        <taxon>Bacillati</taxon>
        <taxon>Cyanobacteriota</taxon>
        <taxon>Cyanophyceae</taxon>
        <taxon>Pleurocapsales</taxon>
        <taxon>Dermocarpellaceae</taxon>
        <taxon>Stanieria</taxon>
    </lineage>
</organism>
<dbReference type="Proteomes" id="UP000010473">
    <property type="component" value="Plasmid pSTA7437.01"/>
</dbReference>
<proteinExistence type="predicted"/>
<keyword evidence="2" id="KW-1185">Reference proteome</keyword>
<dbReference type="HOGENOM" id="CLU_097082_0_0_3"/>
<sequence>MSDFWQSLQTAKEIPEKANVSVLIEQAEDMLSQFNLEKQLRLAGEILAAIAEIYQFKSEALLNDWQQKYDPSEPEFNEELLAGLVRQSMSLDISDLLEPPQPRQRVKSLLPEMESVAGEVDKQKLLQVLDSEQMRQQVFQTSYDENVTAWCEKIFAWFDEYIGEECSLVRLVEETKLSLGQVWLSLLLGGFKLKRSNGDFYDLDRILIIIEQQ</sequence>
<gene>
    <name evidence="1" type="ordered locus">Sta7437_4509</name>
</gene>
<reference evidence="2" key="1">
    <citation type="journal article" date="2013" name="Proc. Natl. Acad. Sci. U.S.A.">
        <title>Improving the coverage of the cyanobacterial phylum using diversity-driven genome sequencing.</title>
        <authorList>
            <person name="Shih P.M."/>
            <person name="Wu D."/>
            <person name="Latifi A."/>
            <person name="Axen S.D."/>
            <person name="Fewer D.P."/>
            <person name="Talla E."/>
            <person name="Calteau A."/>
            <person name="Cai F."/>
            <person name="Tandeau de Marsac N."/>
            <person name="Rippka R."/>
            <person name="Herdman M."/>
            <person name="Sivonen K."/>
            <person name="Coursin T."/>
            <person name="Laurent T."/>
            <person name="Goodwin L."/>
            <person name="Nolan M."/>
            <person name="Davenport K.W."/>
            <person name="Han C.S."/>
            <person name="Rubin E.M."/>
            <person name="Eisen J.A."/>
            <person name="Woyke T."/>
            <person name="Gugger M."/>
            <person name="Kerfeld C.A."/>
        </authorList>
    </citation>
    <scope>NUCLEOTIDE SEQUENCE [LARGE SCALE GENOMIC DNA]</scope>
    <source>
        <strain evidence="2">ATCC 29371 / PCC 7437</strain>
        <plasmid evidence="2">Plasmid pSTA7437.01</plasmid>
    </source>
</reference>
<evidence type="ECO:0000313" key="1">
    <source>
        <dbReference type="EMBL" id="AFZ37972.1"/>
    </source>
</evidence>
<keyword evidence="1" id="KW-0614">Plasmid</keyword>
<dbReference type="RefSeq" id="WP_015211885.1">
    <property type="nucleotide sequence ID" value="NC_019765.1"/>
</dbReference>
<dbReference type="AlphaFoldDB" id="K9Y1V5"/>
<dbReference type="EMBL" id="CP003654">
    <property type="protein sequence ID" value="AFZ37972.1"/>
    <property type="molecule type" value="Genomic_DNA"/>
</dbReference>
<evidence type="ECO:0000313" key="2">
    <source>
        <dbReference type="Proteomes" id="UP000010473"/>
    </source>
</evidence>
<accession>K9Y1V5</accession>
<dbReference type="KEGG" id="scs:Sta7437_4509"/>
<protein>
    <submittedName>
        <fullName evidence="1">Uncharacterized protein</fullName>
    </submittedName>
</protein>
<name>K9Y1V5_STAC7</name>
<dbReference type="OrthoDB" id="582303at2"/>
<geneLocation type="plasmid" evidence="1 2">
    <name>pSTA7437.01</name>
</geneLocation>